<sequence length="669" mass="73288">MARTITLQSDLGDQLLFAAMDASEALGRLFSFRLKLLGKDAHIDLRKLLGTSMTVRLETPDGYKRWFNGIVADIAQTGFTTVDKLSYAVYQATLVPKPWLLTHRYDCRIYTDMSVPEIVRTALSEVGYSDVKLSLSGSYPKREYCVQYREDTFNFISRLLEQEGIYYFFSHGAHAHTMVLADALGAHARHRPFDTLPYVPPAQQGNRTIAAVSEWRLERGVHPTRYQLTDYDPLRPRASLLAGEEIGHAADCHPVSGLEVFDFPGSHVAVDVGQHYAQVRAEAHNAQRARYTGRTGACGLEVGALFGLTDAPRREWSQEYLVIAARTHLEESGYASGDSGGEPFSCDFETIESKLPFRSLPQAVRPTIAGLQTAIVTGESDEDIAVDQHGRIQVTFHWNRPDKPNAKNSCPVRVASSWAGKNWGMQTIPRVGQEVVVSFLEGDPDRPLVIGSVYNADHMPPYALPDNKTQSGIKSRSHAGGGAEDANEIRFEDKKGSEEMLLHAQKDMREEVEHDHVVAIDHDETITIKNDQSMDVQHDRKHKVGNNNTLDVTVNGTTTIGQKFKLDAGTEIELVTGASSLVMKSSGEIEIRGINVTIVAQSALKMEGQVQVNIKAGVTMDVGAGASLKVHSDAMLQVEGGAKADVKAPMLSLNGEGIAQLAGGLIMIG</sequence>
<dbReference type="PANTHER" id="PTHR32305:SF15">
    <property type="entry name" value="PROTEIN RHSA-RELATED"/>
    <property type="match status" value="1"/>
</dbReference>
<dbReference type="Pfam" id="PF05954">
    <property type="entry name" value="Phage_GPD"/>
    <property type="match status" value="1"/>
</dbReference>
<proteinExistence type="inferred from homology"/>
<dbReference type="SUPFAM" id="SSF69349">
    <property type="entry name" value="Phage fibre proteins"/>
    <property type="match status" value="1"/>
</dbReference>
<dbReference type="InterPro" id="IPR006533">
    <property type="entry name" value="T6SS_Vgr_RhsGE"/>
</dbReference>
<comment type="caution">
    <text evidence="7">The sequence shown here is derived from an EMBL/GenBank/DDBJ whole genome shotgun (WGS) entry which is preliminary data.</text>
</comment>
<evidence type="ECO:0000256" key="3">
    <source>
        <dbReference type="ARBA" id="ARBA00022525"/>
    </source>
</evidence>
<evidence type="ECO:0000259" key="6">
    <source>
        <dbReference type="Pfam" id="PF22178"/>
    </source>
</evidence>
<evidence type="ECO:0000313" key="8">
    <source>
        <dbReference type="Proteomes" id="UP000295645"/>
    </source>
</evidence>
<keyword evidence="8" id="KW-1185">Reference proteome</keyword>
<evidence type="ECO:0000256" key="2">
    <source>
        <dbReference type="ARBA" id="ARBA00005558"/>
    </source>
</evidence>
<dbReference type="GO" id="GO:0005576">
    <property type="term" value="C:extracellular region"/>
    <property type="evidence" value="ECO:0007669"/>
    <property type="project" value="UniProtKB-SubCell"/>
</dbReference>
<dbReference type="Pfam" id="PF04717">
    <property type="entry name" value="Phage_base_V"/>
    <property type="match status" value="1"/>
</dbReference>
<evidence type="ECO:0000313" key="7">
    <source>
        <dbReference type="EMBL" id="TCV95840.1"/>
    </source>
</evidence>
<comment type="similarity">
    <text evidence="2">Belongs to the VgrG protein family.</text>
</comment>
<evidence type="ECO:0000256" key="1">
    <source>
        <dbReference type="ARBA" id="ARBA00004613"/>
    </source>
</evidence>
<organism evidence="7 8">
    <name type="scientific">Luteibacter rhizovicinus</name>
    <dbReference type="NCBI Taxonomy" id="242606"/>
    <lineage>
        <taxon>Bacteria</taxon>
        <taxon>Pseudomonadati</taxon>
        <taxon>Pseudomonadota</taxon>
        <taxon>Gammaproteobacteria</taxon>
        <taxon>Lysobacterales</taxon>
        <taxon>Rhodanobacteraceae</taxon>
        <taxon>Luteibacter</taxon>
    </lineage>
</organism>
<dbReference type="InterPro" id="IPR017847">
    <property type="entry name" value="T6SS_RhsGE_Vgr_subset"/>
</dbReference>
<dbReference type="SUPFAM" id="SSF69279">
    <property type="entry name" value="Phage tail proteins"/>
    <property type="match status" value="2"/>
</dbReference>
<dbReference type="InterPro" id="IPR037026">
    <property type="entry name" value="Vgr_OB-fold_dom_sf"/>
</dbReference>
<dbReference type="EMBL" id="SMCS01000002">
    <property type="protein sequence ID" value="TCV95840.1"/>
    <property type="molecule type" value="Genomic_DNA"/>
</dbReference>
<dbReference type="Pfam" id="PF22178">
    <property type="entry name" value="Gp5_trimer_C"/>
    <property type="match status" value="1"/>
</dbReference>
<comment type="subcellular location">
    <subcellularLocation>
        <location evidence="1">Secreted</location>
    </subcellularLocation>
</comment>
<dbReference type="Gene3D" id="2.30.110.50">
    <property type="match status" value="1"/>
</dbReference>
<dbReference type="InterPro" id="IPR054030">
    <property type="entry name" value="Gp5_Vgr_C"/>
</dbReference>
<dbReference type="PANTHER" id="PTHR32305">
    <property type="match status" value="1"/>
</dbReference>
<dbReference type="NCBIfam" id="TIGR03361">
    <property type="entry name" value="VI_Rhs_Vgr"/>
    <property type="match status" value="1"/>
</dbReference>
<dbReference type="OrthoDB" id="9762420at2"/>
<evidence type="ECO:0000259" key="5">
    <source>
        <dbReference type="Pfam" id="PF04717"/>
    </source>
</evidence>
<protein>
    <submittedName>
        <fullName evidence="7">Type VI secretion system secreted protein VgrG</fullName>
    </submittedName>
</protein>
<dbReference type="Gene3D" id="4.10.220.110">
    <property type="match status" value="1"/>
</dbReference>
<feature type="region of interest" description="Disordered" evidence="4">
    <location>
        <begin position="462"/>
        <end position="485"/>
    </location>
</feature>
<dbReference type="RefSeq" id="WP_132142075.1">
    <property type="nucleotide sequence ID" value="NZ_SMCS01000002.1"/>
</dbReference>
<dbReference type="Gene3D" id="2.40.50.230">
    <property type="entry name" value="Gp5 N-terminal domain"/>
    <property type="match status" value="1"/>
</dbReference>
<feature type="domain" description="Gp5/Type VI secretion system Vgr C-terminal trimerisation" evidence="6">
    <location>
        <begin position="471"/>
        <end position="578"/>
    </location>
</feature>
<evidence type="ECO:0000256" key="4">
    <source>
        <dbReference type="SAM" id="MobiDB-lite"/>
    </source>
</evidence>
<reference evidence="7 8" key="1">
    <citation type="submission" date="2019-03" db="EMBL/GenBank/DDBJ databases">
        <title>Above-ground endophytic microbial communities from plants in different locations in the United States.</title>
        <authorList>
            <person name="Frank C."/>
        </authorList>
    </citation>
    <scope>NUCLEOTIDE SEQUENCE [LARGE SCALE GENOMIC DNA]</scope>
    <source>
        <strain evidence="7 8">LP_13_YM</strain>
    </source>
</reference>
<dbReference type="SUPFAM" id="SSF69255">
    <property type="entry name" value="gp5 N-terminal domain-like"/>
    <property type="match status" value="1"/>
</dbReference>
<dbReference type="AlphaFoldDB" id="A0A4R3YTK8"/>
<gene>
    <name evidence="7" type="ORF">EC912_102185</name>
</gene>
<dbReference type="Gene3D" id="3.55.50.10">
    <property type="entry name" value="Baseplate protein-like domains"/>
    <property type="match status" value="1"/>
</dbReference>
<keyword evidence="3" id="KW-0964">Secreted</keyword>
<name>A0A4R3YTK8_9GAMM</name>
<accession>A0A4R3YTK8</accession>
<dbReference type="NCBIfam" id="TIGR01646">
    <property type="entry name" value="vgr_GE"/>
    <property type="match status" value="1"/>
</dbReference>
<dbReference type="InterPro" id="IPR050708">
    <property type="entry name" value="T6SS_VgrG/RHS"/>
</dbReference>
<feature type="domain" description="Gp5/Type VI secretion system Vgr protein OB-fold" evidence="5">
    <location>
        <begin position="386"/>
        <end position="454"/>
    </location>
</feature>
<dbReference type="InterPro" id="IPR006531">
    <property type="entry name" value="Gp5/Vgr_OB"/>
</dbReference>
<dbReference type="Proteomes" id="UP000295645">
    <property type="component" value="Unassembled WGS sequence"/>
</dbReference>